<evidence type="ECO:0000259" key="2">
    <source>
        <dbReference type="PROSITE" id="PS50966"/>
    </source>
</evidence>
<organism evidence="3 4">
    <name type="scientific">Ectobacillus ponti</name>
    <dbReference type="NCBI Taxonomy" id="2961894"/>
    <lineage>
        <taxon>Bacteria</taxon>
        <taxon>Bacillati</taxon>
        <taxon>Bacillota</taxon>
        <taxon>Bacilli</taxon>
        <taxon>Bacillales</taxon>
        <taxon>Bacillaceae</taxon>
        <taxon>Ectobacillus</taxon>
    </lineage>
</organism>
<dbReference type="InterPro" id="IPR007527">
    <property type="entry name" value="Znf_SWIM"/>
</dbReference>
<evidence type="ECO:0000256" key="1">
    <source>
        <dbReference type="PROSITE-ProRule" id="PRU00325"/>
    </source>
</evidence>
<proteinExistence type="predicted"/>
<keyword evidence="4" id="KW-1185">Reference proteome</keyword>
<sequence length="541" mass="63870">MLQHSIGKEELLRMADAFIDTLNPQSEHDRTRMASGLQLYREGRVYNVSFDGYTLEGTVEDGGRIFSTSMPMTDVSQSYCECFQPGSCEHLAAVLLYAGSSFGIVGEIMKRFKNKGKPALPAVKTAKQLLQASVFTEDDYDSWIGYFTKEYDKFHTEQRKHKYREMYFLMSIFEDFYTLLLRKAPRTEGLREIFELNAAFFCFARLIEAAKAWEEQRTYSYFKAETVAERFLDEIEIFHRKLMSLTLPLPYDGLLQRTGQTLHGLLFVTSEKALEERFFTYRLLWEQLLARPEWLQEEKERVAKEELPLLKVLAEAHLQVIAGNDEAAIALLEQEPEDLIGLYYDWVFGFEARGQWDRVSRWLTFLYQLLQRCLRSEDASQYFKRDAVRHFLTAYKRYAGQQQETAGYEMLLQDLLPYSFWEYDDYLLAKKQYRTWTELHLFMGFGTELEGLKDSLKLVEKEDREAVLPLYHRAVTKAIQMKNRPAYKLAVRYLKKLRTHYKKLKRTQEWDLYIQRLSANFSRLRAFQEELQKGKLLDDTK</sequence>
<dbReference type="EMBL" id="JANCLT010000002">
    <property type="protein sequence ID" value="MCP8967709.1"/>
    <property type="molecule type" value="Genomic_DNA"/>
</dbReference>
<reference evidence="3" key="1">
    <citation type="submission" date="2022-07" db="EMBL/GenBank/DDBJ databases">
        <authorList>
            <person name="Li W.-J."/>
            <person name="Deng Q.-Q."/>
        </authorList>
    </citation>
    <scope>NUCLEOTIDE SEQUENCE</scope>
    <source>
        <strain evidence="3">SYSU M60031</strain>
    </source>
</reference>
<dbReference type="Proteomes" id="UP001156102">
    <property type="component" value="Unassembled WGS sequence"/>
</dbReference>
<keyword evidence="1" id="KW-0479">Metal-binding</keyword>
<keyword evidence="1" id="KW-0863">Zinc-finger</keyword>
<comment type="caution">
    <text evidence="3">The sequence shown here is derived from an EMBL/GenBank/DDBJ whole genome shotgun (WGS) entry which is preliminary data.</text>
</comment>
<dbReference type="AlphaFoldDB" id="A0AA41X2H6"/>
<gene>
    <name evidence="3" type="ORF">NK662_04045</name>
</gene>
<dbReference type="RefSeq" id="WP_254757627.1">
    <property type="nucleotide sequence ID" value="NZ_JANCLT010000002.1"/>
</dbReference>
<keyword evidence="1" id="KW-0862">Zinc</keyword>
<feature type="domain" description="SWIM-type" evidence="2">
    <location>
        <begin position="66"/>
        <end position="99"/>
    </location>
</feature>
<name>A0AA41X2H6_9BACI</name>
<evidence type="ECO:0000313" key="3">
    <source>
        <dbReference type="EMBL" id="MCP8967709.1"/>
    </source>
</evidence>
<protein>
    <recommendedName>
        <fullName evidence="2">SWIM-type domain-containing protein</fullName>
    </recommendedName>
</protein>
<evidence type="ECO:0000313" key="4">
    <source>
        <dbReference type="Proteomes" id="UP001156102"/>
    </source>
</evidence>
<dbReference type="GO" id="GO:0008270">
    <property type="term" value="F:zinc ion binding"/>
    <property type="evidence" value="ECO:0007669"/>
    <property type="project" value="UniProtKB-KW"/>
</dbReference>
<dbReference type="PROSITE" id="PS50966">
    <property type="entry name" value="ZF_SWIM"/>
    <property type="match status" value="1"/>
</dbReference>
<accession>A0AA41X2H6</accession>